<reference evidence="2" key="2">
    <citation type="journal article" date="2015" name="Data Brief">
        <title>Shoot transcriptome of the giant reed, Arundo donax.</title>
        <authorList>
            <person name="Barrero R.A."/>
            <person name="Guerrero F.D."/>
            <person name="Moolhuijzen P."/>
            <person name="Goolsby J.A."/>
            <person name="Tidwell J."/>
            <person name="Bellgard S.E."/>
            <person name="Bellgard M.I."/>
        </authorList>
    </citation>
    <scope>NUCLEOTIDE SEQUENCE</scope>
    <source>
        <tissue evidence="2">Shoot tissue taken approximately 20 cm above the soil surface</tissue>
    </source>
</reference>
<dbReference type="AlphaFoldDB" id="A0A0A9AFG5"/>
<dbReference type="EMBL" id="GBRH01247994">
    <property type="protein sequence ID" value="JAD49901.1"/>
    <property type="molecule type" value="Transcribed_RNA"/>
</dbReference>
<keyword evidence="1" id="KW-0472">Membrane</keyword>
<sequence length="145" mass="15904">MNMGPHFQDQPEPLFSCCLPVTCIVGLHPGLCSGMSSVQWCLHRIHFSPLTSIQVTRHVFRLEFSVRRSCQPSVVLLIFSASILHAPLSVAVIAFASLIVHEAVSAPPFASLELLPLVNSSFCLNHCCCYPTVTSYPPRKPSCLL</sequence>
<keyword evidence="1" id="KW-0812">Transmembrane</keyword>
<feature type="transmembrane region" description="Helical" evidence="1">
    <location>
        <begin position="74"/>
        <end position="100"/>
    </location>
</feature>
<keyword evidence="1" id="KW-1133">Transmembrane helix</keyword>
<name>A0A0A9AFG5_ARUDO</name>
<protein>
    <submittedName>
        <fullName evidence="2">Uncharacterized protein</fullName>
    </submittedName>
</protein>
<organism evidence="2">
    <name type="scientific">Arundo donax</name>
    <name type="common">Giant reed</name>
    <name type="synonym">Donax arundinaceus</name>
    <dbReference type="NCBI Taxonomy" id="35708"/>
    <lineage>
        <taxon>Eukaryota</taxon>
        <taxon>Viridiplantae</taxon>
        <taxon>Streptophyta</taxon>
        <taxon>Embryophyta</taxon>
        <taxon>Tracheophyta</taxon>
        <taxon>Spermatophyta</taxon>
        <taxon>Magnoliopsida</taxon>
        <taxon>Liliopsida</taxon>
        <taxon>Poales</taxon>
        <taxon>Poaceae</taxon>
        <taxon>PACMAD clade</taxon>
        <taxon>Arundinoideae</taxon>
        <taxon>Arundineae</taxon>
        <taxon>Arundo</taxon>
    </lineage>
</organism>
<accession>A0A0A9AFG5</accession>
<evidence type="ECO:0000313" key="2">
    <source>
        <dbReference type="EMBL" id="JAD49901.1"/>
    </source>
</evidence>
<evidence type="ECO:0000256" key="1">
    <source>
        <dbReference type="SAM" id="Phobius"/>
    </source>
</evidence>
<reference evidence="2" key="1">
    <citation type="submission" date="2014-09" db="EMBL/GenBank/DDBJ databases">
        <authorList>
            <person name="Magalhaes I.L.F."/>
            <person name="Oliveira U."/>
            <person name="Santos F.R."/>
            <person name="Vidigal T.H.D.A."/>
            <person name="Brescovit A.D."/>
            <person name="Santos A.J."/>
        </authorList>
    </citation>
    <scope>NUCLEOTIDE SEQUENCE</scope>
    <source>
        <tissue evidence="2">Shoot tissue taken approximately 20 cm above the soil surface</tissue>
    </source>
</reference>
<proteinExistence type="predicted"/>